<organism evidence="1 2">
    <name type="scientific">Dyadobacter arcticus</name>
    <dbReference type="NCBI Taxonomy" id="1078754"/>
    <lineage>
        <taxon>Bacteria</taxon>
        <taxon>Pseudomonadati</taxon>
        <taxon>Bacteroidota</taxon>
        <taxon>Cytophagia</taxon>
        <taxon>Cytophagales</taxon>
        <taxon>Spirosomataceae</taxon>
        <taxon>Dyadobacter</taxon>
    </lineage>
</organism>
<dbReference type="EMBL" id="JAASQJ010000005">
    <property type="protein sequence ID" value="NIJ55302.1"/>
    <property type="molecule type" value="Genomic_DNA"/>
</dbReference>
<name>A0ABX0UR55_9BACT</name>
<protein>
    <submittedName>
        <fullName evidence="1">Uncharacterized protein</fullName>
    </submittedName>
</protein>
<evidence type="ECO:0000313" key="2">
    <source>
        <dbReference type="Proteomes" id="UP001179181"/>
    </source>
</evidence>
<accession>A0ABX0UR55</accession>
<keyword evidence="2" id="KW-1185">Reference proteome</keyword>
<dbReference type="RefSeq" id="WP_167274927.1">
    <property type="nucleotide sequence ID" value="NZ_JAASQJ010000005.1"/>
</dbReference>
<dbReference type="Proteomes" id="UP001179181">
    <property type="component" value="Unassembled WGS sequence"/>
</dbReference>
<comment type="caution">
    <text evidence="1">The sequence shown here is derived from an EMBL/GenBank/DDBJ whole genome shotgun (WGS) entry which is preliminary data.</text>
</comment>
<evidence type="ECO:0000313" key="1">
    <source>
        <dbReference type="EMBL" id="NIJ55302.1"/>
    </source>
</evidence>
<reference evidence="1 2" key="1">
    <citation type="submission" date="2020-03" db="EMBL/GenBank/DDBJ databases">
        <title>Genomic Encyclopedia of Type Strains, Phase IV (KMG-IV): sequencing the most valuable type-strain genomes for metagenomic binning, comparative biology and taxonomic classification.</title>
        <authorList>
            <person name="Goeker M."/>
        </authorList>
    </citation>
    <scope>NUCLEOTIDE SEQUENCE [LARGE SCALE GENOMIC DNA]</scope>
    <source>
        <strain evidence="1 2">DSM 102865</strain>
    </source>
</reference>
<proteinExistence type="predicted"/>
<gene>
    <name evidence="1" type="ORF">FHS68_004491</name>
</gene>
<sequence>MNTFQNSTNEETNGREMDLIGNEQVLIKQSEIIRQFFATDGCGEMIGSLHRMIEDFLFTENLSRVTPEMRVHIVNNLRVASLVAKLGDCNSVKRR</sequence>